<reference evidence="2" key="1">
    <citation type="submission" date="2021-04" db="EMBL/GenBank/DDBJ databases">
        <title>Genomes of microviruses identified in yellow-bellied marmot fecal samples.</title>
        <authorList>
            <person name="Varsani A."/>
            <person name="Kraberger S."/>
            <person name="Chatterjee A."/>
            <person name="Richet C."/>
            <person name="Fontenele R.S."/>
            <person name="Schmidlin K."/>
            <person name="Blumstein D.T."/>
        </authorList>
    </citation>
    <scope>NUCLEOTIDE SEQUENCE</scope>
    <source>
        <strain evidence="2">Mar3</strain>
    </source>
</reference>
<dbReference type="EMBL" id="MZ089749">
    <property type="protein sequence ID" value="QXN74999.1"/>
    <property type="molecule type" value="Genomic_DNA"/>
</dbReference>
<evidence type="ECO:0000313" key="2">
    <source>
        <dbReference type="EMBL" id="QXN74999.1"/>
    </source>
</evidence>
<sequence length="331" mass="38179">MSYQCLSLHSSAEPYFELPIRRTRLECGRAQTASAGATNGAEPPNPEAISTYSHLIIYVLGDTFFVVLGEKMCLYPITIPVRRSGCQNYEPITVACGKCLECVQQHSTEWAFRIVDECKFHENNCFITLTYNDENLPVDGSVSRREVQLFMKRLRKAVEPLQIRFFACGEYGKLKLRPHYHIIIFGWRPDDLFFWQKDKKGNTLYRSSKLEKIWSKGFSSVGDVSIDTAKYCAKYLQKFNDIPETLARPFVQMSNRPGIGFQAISPDCLTGDRIYNRGKSIKVPRYYLKKLAESHDLTAFIERRVQRGKMLENADNLARRRRNAKNFLKKP</sequence>
<proteinExistence type="predicted"/>
<organism evidence="2">
    <name type="scientific">Microvirus mar3</name>
    <dbReference type="NCBI Taxonomy" id="2851163"/>
    <lineage>
        <taxon>Viruses</taxon>
        <taxon>Monodnaviria</taxon>
        <taxon>Sangervirae</taxon>
        <taxon>Phixviricota</taxon>
        <taxon>Malgrandaviricetes</taxon>
        <taxon>Petitvirales</taxon>
        <taxon>Microviridae</taxon>
    </lineage>
</organism>
<accession>A0A8F5MJC3</accession>
<evidence type="ECO:0000259" key="1">
    <source>
        <dbReference type="Pfam" id="PF23343"/>
    </source>
</evidence>
<dbReference type="Pfam" id="PF23343">
    <property type="entry name" value="REP_ORF2-G2P"/>
    <property type="match status" value="1"/>
</dbReference>
<name>A0A8F5MJC3_9VIRU</name>
<dbReference type="InterPro" id="IPR056906">
    <property type="entry name" value="ORF2/G2P_dom"/>
</dbReference>
<protein>
    <submittedName>
        <fullName evidence="2">Replication initiator protein</fullName>
    </submittedName>
</protein>
<feature type="domain" description="Replication-associated protein ORF2/G2P" evidence="1">
    <location>
        <begin position="124"/>
        <end position="239"/>
    </location>
</feature>